<accession>A0ABR7MRS2</accession>
<dbReference type="PRINTS" id="PR00723">
    <property type="entry name" value="SUBTILISIN"/>
</dbReference>
<dbReference type="InterPro" id="IPR051048">
    <property type="entry name" value="Peptidase_S8/S53_subtilisin"/>
</dbReference>
<dbReference type="InterPro" id="IPR000209">
    <property type="entry name" value="Peptidase_S8/S53_dom"/>
</dbReference>
<dbReference type="Proteomes" id="UP000637513">
    <property type="component" value="Unassembled WGS sequence"/>
</dbReference>
<feature type="active site" description="Charge relay system" evidence="5">
    <location>
        <position position="105"/>
    </location>
</feature>
<evidence type="ECO:0000256" key="5">
    <source>
        <dbReference type="PROSITE-ProRule" id="PRU01240"/>
    </source>
</evidence>
<keyword evidence="8" id="KW-1185">Reference proteome</keyword>
<evidence type="ECO:0000256" key="4">
    <source>
        <dbReference type="ARBA" id="ARBA00022825"/>
    </source>
</evidence>
<dbReference type="PROSITE" id="PS00136">
    <property type="entry name" value="SUBTILASE_ASP"/>
    <property type="match status" value="1"/>
</dbReference>
<dbReference type="InterPro" id="IPR017310">
    <property type="entry name" value="Pept_S8A_subtilisin_clostridia"/>
</dbReference>
<dbReference type="InterPro" id="IPR015500">
    <property type="entry name" value="Peptidase_S8_subtilisin-rel"/>
</dbReference>
<evidence type="ECO:0000256" key="2">
    <source>
        <dbReference type="ARBA" id="ARBA00022670"/>
    </source>
</evidence>
<feature type="domain" description="Peptidase S8/S53" evidence="6">
    <location>
        <begin position="436"/>
        <end position="531"/>
    </location>
</feature>
<evidence type="ECO:0000256" key="1">
    <source>
        <dbReference type="ARBA" id="ARBA00011073"/>
    </source>
</evidence>
<dbReference type="CDD" id="cd07478">
    <property type="entry name" value="Peptidases_S8_CspA-like"/>
    <property type="match status" value="1"/>
</dbReference>
<dbReference type="Gene3D" id="3.40.50.200">
    <property type="entry name" value="Peptidase S8/S53 domain"/>
    <property type="match status" value="1"/>
</dbReference>
<dbReference type="PANTHER" id="PTHR43399">
    <property type="entry name" value="SUBTILISIN-RELATED"/>
    <property type="match status" value="1"/>
</dbReference>
<gene>
    <name evidence="7" type="ORF">H8700_02060</name>
</gene>
<dbReference type="SUPFAM" id="SSF52743">
    <property type="entry name" value="Subtilisin-like"/>
    <property type="match status" value="1"/>
</dbReference>
<proteinExistence type="inferred from homology"/>
<sequence length="583" mass="64854">MADFCTDAIYSEEYIDYLVEYVRGGLSINEVYDVPCSQIASDRFAVIYQEGGKYTSDKLAGIKLLPRCYGLLSSEEVLTSSGVTRVRRQPGLDLYGTGVIIGFVDTGIDYSHPAFIGSDGRTRILSIWDQTKENLSEGEKRPEDFFYGVEYTQEDIDHALESDDPLGVVPSRDRNGHGTFLAGIACGGQIEEESFSGVAPLAQICVVKCKEAKQNLRDYYFIGNDVPCYAETDIMLGIRYLWLQAVKRRTPLIICLGMGTSQGSHDRGGILGQFLQEYGDYRGVFCVTAGGNEGNAAHHYRSPMIEIDGEIEVELKVGAKENGFSMELWTDSPDLYAVALISPDGEYSGRTEARIGESRRIPFLFTNTVVYIDYLIVSAESGDECIRIRFENPLEGIWRIRVFNANNYSGFFDLWLPIRNFITDETYFLRPDPDITICDPSNNIGVITCSYYNSLNRSEAIESGRGYTRTQNIKPNFAAPGNAVYGTLPFAGNYPANEEERTDRARFGYRSGSSYAAAVTAGCVALLAQWALIERNDIGIDTNAANKYLIRGAQRQGMLNVPNRTWGNGTLDIYGVFDSLRPR</sequence>
<reference evidence="7 8" key="1">
    <citation type="submission" date="2020-08" db="EMBL/GenBank/DDBJ databases">
        <title>Genome public.</title>
        <authorList>
            <person name="Liu C."/>
            <person name="Sun Q."/>
        </authorList>
    </citation>
    <scope>NUCLEOTIDE SEQUENCE [LARGE SCALE GENOMIC DNA]</scope>
    <source>
        <strain evidence="7 8">BX3</strain>
    </source>
</reference>
<dbReference type="PROSITE" id="PS51892">
    <property type="entry name" value="SUBTILASE"/>
    <property type="match status" value="1"/>
</dbReference>
<keyword evidence="3 5" id="KW-0378">Hydrolase</keyword>
<dbReference type="Gene3D" id="2.60.120.1290">
    <property type="match status" value="1"/>
</dbReference>
<dbReference type="InterPro" id="IPR023827">
    <property type="entry name" value="Peptidase_S8_Asp-AS"/>
</dbReference>
<dbReference type="EMBL" id="JACRSW010000008">
    <property type="protein sequence ID" value="MBC8556499.1"/>
    <property type="molecule type" value="Genomic_DNA"/>
</dbReference>
<evidence type="ECO:0000313" key="7">
    <source>
        <dbReference type="EMBL" id="MBC8556499.1"/>
    </source>
</evidence>
<comment type="caution">
    <text evidence="7">The sequence shown here is derived from an EMBL/GenBank/DDBJ whole genome shotgun (WGS) entry which is preliminary data.</text>
</comment>
<keyword evidence="4 5" id="KW-0720">Serine protease</keyword>
<evidence type="ECO:0000256" key="3">
    <source>
        <dbReference type="ARBA" id="ARBA00022801"/>
    </source>
</evidence>
<keyword evidence="2 5" id="KW-0645">Protease</keyword>
<dbReference type="RefSeq" id="WP_249302697.1">
    <property type="nucleotide sequence ID" value="NZ_JACRSW010000008.1"/>
</dbReference>
<feature type="domain" description="Peptidase S8/S53" evidence="6">
    <location>
        <begin position="96"/>
        <end position="303"/>
    </location>
</feature>
<name>A0ABR7MRS2_9FIRM</name>
<dbReference type="Pfam" id="PF00082">
    <property type="entry name" value="Peptidase_S8"/>
    <property type="match status" value="2"/>
</dbReference>
<organism evidence="7 8">
    <name type="scientific">Jutongia hominis</name>
    <dbReference type="NCBI Taxonomy" id="2763664"/>
    <lineage>
        <taxon>Bacteria</taxon>
        <taxon>Bacillati</taxon>
        <taxon>Bacillota</taxon>
        <taxon>Clostridia</taxon>
        <taxon>Lachnospirales</taxon>
        <taxon>Lachnospiraceae</taxon>
        <taxon>Jutongia</taxon>
    </lineage>
</organism>
<evidence type="ECO:0000259" key="6">
    <source>
        <dbReference type="Pfam" id="PF00082"/>
    </source>
</evidence>
<dbReference type="InterPro" id="IPR036852">
    <property type="entry name" value="Peptidase_S8/S53_dom_sf"/>
</dbReference>
<evidence type="ECO:0000313" key="8">
    <source>
        <dbReference type="Proteomes" id="UP000637513"/>
    </source>
</evidence>
<protein>
    <submittedName>
        <fullName evidence="7">S8 family peptidase</fullName>
    </submittedName>
</protein>
<dbReference type="PIRSF" id="PIRSF037894">
    <property type="entry name" value="Subtilisin_rel_CspABC"/>
    <property type="match status" value="1"/>
</dbReference>
<feature type="active site" description="Charge relay system" evidence="5">
    <location>
        <position position="514"/>
    </location>
</feature>
<dbReference type="PANTHER" id="PTHR43399:SF4">
    <property type="entry name" value="CELL WALL-ASSOCIATED PROTEASE"/>
    <property type="match status" value="1"/>
</dbReference>
<comment type="similarity">
    <text evidence="1 5">Belongs to the peptidase S8 family.</text>
</comment>
<feature type="active site" description="Charge relay system" evidence="5">
    <location>
        <position position="177"/>
    </location>
</feature>
<dbReference type="InterPro" id="IPR034045">
    <property type="entry name" value="Pep_S8_CspA-like"/>
</dbReference>